<dbReference type="KEGG" id="rei:IE4771_CH00850"/>
<dbReference type="Proteomes" id="UP000027180">
    <property type="component" value="Chromosome"/>
</dbReference>
<name>A0A060HWV9_RHIET</name>
<proteinExistence type="predicted"/>
<evidence type="ECO:0000313" key="2">
    <source>
        <dbReference type="Proteomes" id="UP000027180"/>
    </source>
</evidence>
<accession>A0A060HWV9</accession>
<dbReference type="EMBL" id="CP006986">
    <property type="protein sequence ID" value="AIC26004.1"/>
    <property type="molecule type" value="Genomic_DNA"/>
</dbReference>
<dbReference type="AlphaFoldDB" id="A0A060HWV9"/>
<evidence type="ECO:0000313" key="1">
    <source>
        <dbReference type="EMBL" id="AIC26004.1"/>
    </source>
</evidence>
<protein>
    <submittedName>
        <fullName evidence="1">Uncharacterized protein</fullName>
    </submittedName>
</protein>
<sequence>MIPALPFANRLSKPNGNPDEKFIRSVGFSEIDLYHSLADQVAASLRADLSRQTIFGHL</sequence>
<gene>
    <name evidence="1" type="ORF">IE4771_CH00850</name>
</gene>
<dbReference type="HOGENOM" id="CLU_2976151_0_0_5"/>
<organism evidence="1 2">
    <name type="scientific">Rhizobium etli bv. mimosae str. IE4771</name>
    <dbReference type="NCBI Taxonomy" id="1432050"/>
    <lineage>
        <taxon>Bacteria</taxon>
        <taxon>Pseudomonadati</taxon>
        <taxon>Pseudomonadota</taxon>
        <taxon>Alphaproteobacteria</taxon>
        <taxon>Hyphomicrobiales</taxon>
        <taxon>Rhizobiaceae</taxon>
        <taxon>Rhizobium/Agrobacterium group</taxon>
        <taxon>Rhizobium</taxon>
    </lineage>
</organism>
<reference evidence="1 2" key="1">
    <citation type="submission" date="2013-12" db="EMBL/GenBank/DDBJ databases">
        <title>Complete genome sequence of Rhizobium etli bv. mimosae IE4771.</title>
        <authorList>
            <person name="Bustos P."/>
            <person name="Santamaria R.I."/>
            <person name="Lozano L."/>
            <person name="Ormeno-Orrillo E."/>
            <person name="Rogel M.A."/>
            <person name="Romero D."/>
            <person name="Cevallos M.A."/>
            <person name="Martinez-Romero E."/>
            <person name="Gonzalez V."/>
        </authorList>
    </citation>
    <scope>NUCLEOTIDE SEQUENCE [LARGE SCALE GENOMIC DNA]</scope>
    <source>
        <strain evidence="1 2">IE4771</strain>
    </source>
</reference>